<dbReference type="RefSeq" id="WP_141608154.1">
    <property type="nucleotide sequence ID" value="NZ_VIGC02000001.1"/>
</dbReference>
<dbReference type="OrthoDB" id="9757917at2"/>
<evidence type="ECO:0000256" key="1">
    <source>
        <dbReference type="SAM" id="MobiDB-lite"/>
    </source>
</evidence>
<keyword evidence="3" id="KW-1185">Reference proteome</keyword>
<comment type="caution">
    <text evidence="2">The sequence shown here is derived from an EMBL/GenBank/DDBJ whole genome shotgun (WGS) entry which is preliminary data.</text>
</comment>
<dbReference type="EMBL" id="VIGC01000001">
    <property type="protein sequence ID" value="TQE97941.1"/>
    <property type="molecule type" value="Genomic_DNA"/>
</dbReference>
<dbReference type="Proteomes" id="UP000317371">
    <property type="component" value="Unassembled WGS sequence"/>
</dbReference>
<evidence type="ECO:0000313" key="2">
    <source>
        <dbReference type="EMBL" id="TQE97941.1"/>
    </source>
</evidence>
<organism evidence="2 3">
    <name type="scientific">Litorilinea aerophila</name>
    <dbReference type="NCBI Taxonomy" id="1204385"/>
    <lineage>
        <taxon>Bacteria</taxon>
        <taxon>Bacillati</taxon>
        <taxon>Chloroflexota</taxon>
        <taxon>Caldilineae</taxon>
        <taxon>Caldilineales</taxon>
        <taxon>Caldilineaceae</taxon>
        <taxon>Litorilinea</taxon>
    </lineage>
</organism>
<accession>A0A540VMF5</accession>
<sequence length="138" mass="15114">MKPEAAQRQMEAEQAAAPLPSPRPLEGGPYPRGEVLREGDGHGAPGLQPMPGTGTVTRERKARRFYGSVDLDPLRASRDAATLVDEILRHLAALPDAEIRVTLEIQAHIPDGAPEHVVRTVTENARTLKFNNYGFEEE</sequence>
<dbReference type="InParanoid" id="A0A540VMF5"/>
<evidence type="ECO:0000313" key="3">
    <source>
        <dbReference type="Proteomes" id="UP000317371"/>
    </source>
</evidence>
<dbReference type="AlphaFoldDB" id="A0A540VMF5"/>
<name>A0A540VMF5_9CHLR</name>
<feature type="compositionally biased region" description="Low complexity" evidence="1">
    <location>
        <begin position="1"/>
        <end position="17"/>
    </location>
</feature>
<protein>
    <submittedName>
        <fullName evidence="2">Uncharacterized protein</fullName>
    </submittedName>
</protein>
<feature type="region of interest" description="Disordered" evidence="1">
    <location>
        <begin position="1"/>
        <end position="59"/>
    </location>
</feature>
<reference evidence="2 3" key="1">
    <citation type="submission" date="2019-06" db="EMBL/GenBank/DDBJ databases">
        <title>Genome sequence of Litorilinea aerophila BAA-2444.</title>
        <authorList>
            <person name="Maclea K.S."/>
            <person name="Maurais E.G."/>
            <person name="Iannazzi L.C."/>
        </authorList>
    </citation>
    <scope>NUCLEOTIDE SEQUENCE [LARGE SCALE GENOMIC DNA]</scope>
    <source>
        <strain evidence="2 3">ATCC BAA-2444</strain>
    </source>
</reference>
<proteinExistence type="predicted"/>
<gene>
    <name evidence="2" type="ORF">FKZ61_00760</name>
</gene>